<evidence type="ECO:0000313" key="2">
    <source>
        <dbReference type="EMBL" id="QZO02049.1"/>
    </source>
</evidence>
<keyword evidence="3" id="KW-1185">Reference proteome</keyword>
<dbReference type="PANTHER" id="PTHR36513:SF1">
    <property type="entry name" value="TRANSMEMBRANE PROTEIN"/>
    <property type="match status" value="1"/>
</dbReference>
<keyword evidence="2" id="KW-0378">Hydrolase</keyword>
<gene>
    <name evidence="2" type="ORF">K6K41_12650</name>
</gene>
<dbReference type="InterPro" id="IPR014586">
    <property type="entry name" value="UCP033909"/>
</dbReference>
<dbReference type="PANTHER" id="PTHR36513">
    <property type="entry name" value="ABC TRANSMEMBRANE TYPE-1 DOMAIN-CONTAINING PROTEIN"/>
    <property type="match status" value="1"/>
</dbReference>
<dbReference type="PROSITE" id="PS51257">
    <property type="entry name" value="PROKAR_LIPOPROTEIN"/>
    <property type="match status" value="1"/>
</dbReference>
<accession>A0A9E6REK5</accession>
<dbReference type="InterPro" id="IPR010297">
    <property type="entry name" value="DUF900_hydrolase"/>
</dbReference>
<dbReference type="Pfam" id="PF05990">
    <property type="entry name" value="DUF900"/>
    <property type="match status" value="1"/>
</dbReference>
<dbReference type="SUPFAM" id="SSF53474">
    <property type="entry name" value="alpha/beta-Hydrolases"/>
    <property type="match status" value="1"/>
</dbReference>
<dbReference type="Proteomes" id="UP000825701">
    <property type="component" value="Chromosome"/>
</dbReference>
<dbReference type="EMBL" id="CP081869">
    <property type="protein sequence ID" value="QZO02049.1"/>
    <property type="molecule type" value="Genomic_DNA"/>
</dbReference>
<feature type="chain" id="PRO_5038921902" evidence="1">
    <location>
        <begin position="21"/>
        <end position="366"/>
    </location>
</feature>
<organism evidence="2 3">
    <name type="scientific">Chenggangzhangella methanolivorans</name>
    <dbReference type="NCBI Taxonomy" id="1437009"/>
    <lineage>
        <taxon>Bacteria</taxon>
        <taxon>Pseudomonadati</taxon>
        <taxon>Pseudomonadota</taxon>
        <taxon>Alphaproteobacteria</taxon>
        <taxon>Hyphomicrobiales</taxon>
        <taxon>Methylopilaceae</taxon>
        <taxon>Chenggangzhangella</taxon>
    </lineage>
</organism>
<dbReference type="KEGG" id="cmet:K6K41_12650"/>
<sequence length="366" mass="39233">MLVVVRAWIACGAIILSGCAARVEPTLTVVAAAPDARLIPVFVATTRVPDARSPATFTTGRAREVSYARYVVSVPPGHKAGEIEASQTARPDPAKSFAIVDATRLDETSFYRQVLKAKEAGKPISRLGVFVHGYNYTFEESLFRRAQLAVDSHFGGPAFVFAWPSAASPTAYAADRDASTLSRDGLAKTLERLTDDPALRVSVFSHSLGSGLTMEALRDLRLTGRGRTVDRLEQVVFAAPDIDVDLFVEQLETVGQLKSPLVVLTSKDDGALSFSSALAGGRLRVGNTDVEDPKVQSGARRFNVSVIDISQLNKADGVGHGRYAAMAALYPKLRSQLNARSSIASKAGAFVFNLARDEIRPIASAR</sequence>
<keyword evidence="1" id="KW-0732">Signal</keyword>
<reference evidence="2" key="1">
    <citation type="submission" date="2021-08" db="EMBL/GenBank/DDBJ databases">
        <authorList>
            <person name="Zhang H."/>
            <person name="Xu M."/>
            <person name="Yu Z."/>
            <person name="Yang L."/>
            <person name="Cai Y."/>
        </authorList>
    </citation>
    <scope>NUCLEOTIDE SEQUENCE</scope>
    <source>
        <strain evidence="2">CHL1</strain>
    </source>
</reference>
<dbReference type="GO" id="GO:0016787">
    <property type="term" value="F:hydrolase activity"/>
    <property type="evidence" value="ECO:0007669"/>
    <property type="project" value="UniProtKB-KW"/>
</dbReference>
<dbReference type="InterPro" id="IPR029058">
    <property type="entry name" value="AB_hydrolase_fold"/>
</dbReference>
<proteinExistence type="predicted"/>
<dbReference type="Gene3D" id="3.40.50.1820">
    <property type="entry name" value="alpha/beta hydrolase"/>
    <property type="match status" value="1"/>
</dbReference>
<dbReference type="PIRSF" id="PIRSF033909">
    <property type="entry name" value="UCP033909"/>
    <property type="match status" value="1"/>
</dbReference>
<evidence type="ECO:0000313" key="3">
    <source>
        <dbReference type="Proteomes" id="UP000825701"/>
    </source>
</evidence>
<protein>
    <submittedName>
        <fullName evidence="2">Alpha/beta hydrolase</fullName>
    </submittedName>
</protein>
<evidence type="ECO:0000256" key="1">
    <source>
        <dbReference type="SAM" id="SignalP"/>
    </source>
</evidence>
<name>A0A9E6REK5_9HYPH</name>
<dbReference type="RefSeq" id="WP_261405426.1">
    <property type="nucleotide sequence ID" value="NZ_CP081869.1"/>
</dbReference>
<dbReference type="AlphaFoldDB" id="A0A9E6REK5"/>
<feature type="signal peptide" evidence="1">
    <location>
        <begin position="1"/>
        <end position="20"/>
    </location>
</feature>